<keyword evidence="9" id="KW-1185">Reference proteome</keyword>
<dbReference type="Pfam" id="PF01171">
    <property type="entry name" value="ATP_bind_3"/>
    <property type="match status" value="1"/>
</dbReference>
<dbReference type="GO" id="GO:0032267">
    <property type="term" value="F:tRNA(Ile)-lysidine synthase activity"/>
    <property type="evidence" value="ECO:0007669"/>
    <property type="project" value="UniProtKB-EC"/>
</dbReference>
<feature type="domain" description="tRNA(Ile)-lysidine/2-thiocytidine synthase N-terminal" evidence="7">
    <location>
        <begin position="19"/>
        <end position="199"/>
    </location>
</feature>
<dbReference type="EC" id="6.3.4.19" evidence="6"/>
<dbReference type="InterPro" id="IPR011063">
    <property type="entry name" value="TilS/TtcA_N"/>
</dbReference>
<organism evidence="8 9">
    <name type="scientific">Ancylobacter crimeensis</name>
    <dbReference type="NCBI Taxonomy" id="2579147"/>
    <lineage>
        <taxon>Bacteria</taxon>
        <taxon>Pseudomonadati</taxon>
        <taxon>Pseudomonadota</taxon>
        <taxon>Alphaproteobacteria</taxon>
        <taxon>Hyphomicrobiales</taxon>
        <taxon>Xanthobacteraceae</taxon>
        <taxon>Ancylobacter</taxon>
    </lineage>
</organism>
<keyword evidence="4 6" id="KW-0067">ATP-binding</keyword>
<name>A0ABT0DEE2_9HYPH</name>
<comment type="domain">
    <text evidence="6">The N-terminal region contains the highly conserved SGGXDS motif, predicted to be a P-loop motif involved in ATP binding.</text>
</comment>
<evidence type="ECO:0000256" key="1">
    <source>
        <dbReference type="ARBA" id="ARBA00022598"/>
    </source>
</evidence>
<accession>A0ABT0DEE2</accession>
<dbReference type="CDD" id="cd01992">
    <property type="entry name" value="TilS_N"/>
    <property type="match status" value="1"/>
</dbReference>
<keyword evidence="3 6" id="KW-0547">Nucleotide-binding</keyword>
<evidence type="ECO:0000313" key="9">
    <source>
        <dbReference type="Proteomes" id="UP001203284"/>
    </source>
</evidence>
<proteinExistence type="inferred from homology"/>
<dbReference type="SUPFAM" id="SSF52402">
    <property type="entry name" value="Adenine nucleotide alpha hydrolases-like"/>
    <property type="match status" value="1"/>
</dbReference>
<dbReference type="InterPro" id="IPR012094">
    <property type="entry name" value="tRNA_Ile_lys_synt"/>
</dbReference>
<comment type="subcellular location">
    <subcellularLocation>
        <location evidence="6">Cytoplasm</location>
    </subcellularLocation>
</comment>
<feature type="binding site" evidence="6">
    <location>
        <begin position="24"/>
        <end position="29"/>
    </location>
    <ligand>
        <name>ATP</name>
        <dbReference type="ChEBI" id="CHEBI:30616"/>
    </ligand>
</feature>
<evidence type="ECO:0000256" key="4">
    <source>
        <dbReference type="ARBA" id="ARBA00022840"/>
    </source>
</evidence>
<dbReference type="EMBL" id="JALKCH010000010">
    <property type="protein sequence ID" value="MCK0198340.1"/>
    <property type="molecule type" value="Genomic_DNA"/>
</dbReference>
<comment type="function">
    <text evidence="6">Ligates lysine onto the cytidine present at position 34 of the AUA codon-specific tRNA(Ile) that contains the anticodon CAU, in an ATP-dependent manner. Cytidine is converted to lysidine, thus changing the amino acid specificity of the tRNA from methionine to isoleucine.</text>
</comment>
<keyword evidence="1 6" id="KW-0436">Ligase</keyword>
<dbReference type="PANTHER" id="PTHR43033:SF1">
    <property type="entry name" value="TRNA(ILE)-LYSIDINE SYNTHASE-RELATED"/>
    <property type="match status" value="1"/>
</dbReference>
<comment type="caution">
    <text evidence="8">The sequence shown here is derived from an EMBL/GenBank/DDBJ whole genome shotgun (WGS) entry which is preliminary data.</text>
</comment>
<dbReference type="InterPro" id="IPR014729">
    <property type="entry name" value="Rossmann-like_a/b/a_fold"/>
</dbReference>
<evidence type="ECO:0000256" key="6">
    <source>
        <dbReference type="HAMAP-Rule" id="MF_01161"/>
    </source>
</evidence>
<protein>
    <recommendedName>
        <fullName evidence="6">tRNA(Ile)-lysidine synthase</fullName>
        <ecNumber evidence="6">6.3.4.19</ecNumber>
    </recommendedName>
    <alternativeName>
        <fullName evidence="6">tRNA(Ile)-2-lysyl-cytidine synthase</fullName>
    </alternativeName>
    <alternativeName>
        <fullName evidence="6">tRNA(Ile)-lysidine synthetase</fullName>
    </alternativeName>
</protein>
<evidence type="ECO:0000256" key="3">
    <source>
        <dbReference type="ARBA" id="ARBA00022741"/>
    </source>
</evidence>
<dbReference type="InterPro" id="IPR012795">
    <property type="entry name" value="tRNA_Ile_lys_synt_N"/>
</dbReference>
<gene>
    <name evidence="6 8" type="primary">tilS</name>
    <name evidence="8" type="ORF">MWN34_15615</name>
</gene>
<evidence type="ECO:0000259" key="7">
    <source>
        <dbReference type="Pfam" id="PF01171"/>
    </source>
</evidence>
<keyword evidence="6" id="KW-0963">Cytoplasm</keyword>
<keyword evidence="2 6" id="KW-0819">tRNA processing</keyword>
<comment type="catalytic activity">
    <reaction evidence="5 6">
        <text>cytidine(34) in tRNA(Ile2) + L-lysine + ATP = lysidine(34) in tRNA(Ile2) + AMP + diphosphate + H(+)</text>
        <dbReference type="Rhea" id="RHEA:43744"/>
        <dbReference type="Rhea" id="RHEA-COMP:10625"/>
        <dbReference type="Rhea" id="RHEA-COMP:10670"/>
        <dbReference type="ChEBI" id="CHEBI:15378"/>
        <dbReference type="ChEBI" id="CHEBI:30616"/>
        <dbReference type="ChEBI" id="CHEBI:32551"/>
        <dbReference type="ChEBI" id="CHEBI:33019"/>
        <dbReference type="ChEBI" id="CHEBI:82748"/>
        <dbReference type="ChEBI" id="CHEBI:83665"/>
        <dbReference type="ChEBI" id="CHEBI:456215"/>
        <dbReference type="EC" id="6.3.4.19"/>
    </reaction>
</comment>
<sequence>MAEIDLHRLFQSLNQHHRVLLAVSGGPDSTALLLLARLWREELDDGPDLFAATVDHGLRRAAREEAEMVAHLSERLGIPHDILTWDGEHPTAGIQEAARNARYALLASHAGSIGATALVTAHTSDDQAETVLFRLIRGSGIAGLAGMAPERQIGAFTLLRPFLSLPKTALVATCEAAGVEAIRDPSNFDPRYARARLRAELLPSLAAEGLSADGLARFAARMRRADLALQRVTEDALEQICPQPWPEGAPLRVDRDVFLDLPEEIALRVLARLVEHVGDEGPAELGKLEALMRWITSRVGQSGPAGRTLAGALVRLERDSLMVAPAPARRFPLPTT</sequence>
<evidence type="ECO:0000256" key="5">
    <source>
        <dbReference type="ARBA" id="ARBA00048539"/>
    </source>
</evidence>
<dbReference type="Proteomes" id="UP001203284">
    <property type="component" value="Unassembled WGS sequence"/>
</dbReference>
<evidence type="ECO:0000313" key="8">
    <source>
        <dbReference type="EMBL" id="MCK0198340.1"/>
    </source>
</evidence>
<dbReference type="RefSeq" id="WP_247030231.1">
    <property type="nucleotide sequence ID" value="NZ_JALKCH010000010.1"/>
</dbReference>
<evidence type="ECO:0000256" key="2">
    <source>
        <dbReference type="ARBA" id="ARBA00022694"/>
    </source>
</evidence>
<dbReference type="Gene3D" id="3.40.50.620">
    <property type="entry name" value="HUPs"/>
    <property type="match status" value="1"/>
</dbReference>
<dbReference type="HAMAP" id="MF_01161">
    <property type="entry name" value="tRNA_Ile_lys_synt"/>
    <property type="match status" value="1"/>
</dbReference>
<dbReference type="NCBIfam" id="TIGR02432">
    <property type="entry name" value="lysidine_TilS_N"/>
    <property type="match status" value="1"/>
</dbReference>
<dbReference type="PANTHER" id="PTHR43033">
    <property type="entry name" value="TRNA(ILE)-LYSIDINE SYNTHASE-RELATED"/>
    <property type="match status" value="1"/>
</dbReference>
<reference evidence="8 9" key="1">
    <citation type="submission" date="2022-04" db="EMBL/GenBank/DDBJ databases">
        <authorList>
            <person name="Grouzdev D.S."/>
            <person name="Pantiukh K.S."/>
            <person name="Krutkina M.S."/>
        </authorList>
    </citation>
    <scope>NUCLEOTIDE SEQUENCE [LARGE SCALE GENOMIC DNA]</scope>
    <source>
        <strain evidence="8 9">6x-1</strain>
    </source>
</reference>
<comment type="similarity">
    <text evidence="6">Belongs to the tRNA(Ile)-lysidine synthase family.</text>
</comment>